<dbReference type="CDD" id="cd19543">
    <property type="entry name" value="DCL_NRPS"/>
    <property type="match status" value="1"/>
</dbReference>
<dbReference type="InterPro" id="IPR000873">
    <property type="entry name" value="AMP-dep_synth/lig_dom"/>
</dbReference>
<dbReference type="InterPro" id="IPR025110">
    <property type="entry name" value="AMP-bd_C"/>
</dbReference>
<dbReference type="Gene3D" id="1.10.1200.10">
    <property type="entry name" value="ACP-like"/>
    <property type="match status" value="5"/>
</dbReference>
<evidence type="ECO:0000259" key="6">
    <source>
        <dbReference type="PROSITE" id="PS50075"/>
    </source>
</evidence>
<accession>A0A934U6A2</accession>
<dbReference type="InterPro" id="IPR020806">
    <property type="entry name" value="PKS_PP-bd"/>
</dbReference>
<dbReference type="InterPro" id="IPR020802">
    <property type="entry name" value="TesA-like"/>
</dbReference>
<dbReference type="FunFam" id="2.30.38.10:FF:000001">
    <property type="entry name" value="Non-ribosomal peptide synthetase PvdI"/>
    <property type="match status" value="1"/>
</dbReference>
<dbReference type="GO" id="GO:0003824">
    <property type="term" value="F:catalytic activity"/>
    <property type="evidence" value="ECO:0007669"/>
    <property type="project" value="InterPro"/>
</dbReference>
<evidence type="ECO:0000256" key="3">
    <source>
        <dbReference type="ARBA" id="ARBA00022553"/>
    </source>
</evidence>
<evidence type="ECO:0000313" key="8">
    <source>
        <dbReference type="Proteomes" id="UP000655868"/>
    </source>
</evidence>
<comment type="caution">
    <text evidence="7">The sequence shown here is derived from an EMBL/GenBank/DDBJ whole genome shotgun (WGS) entry which is preliminary data.</text>
</comment>
<dbReference type="NCBIfam" id="NF003417">
    <property type="entry name" value="PRK04813.1"/>
    <property type="match status" value="6"/>
</dbReference>
<dbReference type="Gene3D" id="3.30.559.30">
    <property type="entry name" value="Nonribosomal peptide synthetase, condensation domain"/>
    <property type="match status" value="8"/>
</dbReference>
<dbReference type="FunFam" id="3.40.50.980:FF:000001">
    <property type="entry name" value="Non-ribosomal peptide synthetase"/>
    <property type="match status" value="1"/>
</dbReference>
<evidence type="ECO:0000256" key="2">
    <source>
        <dbReference type="ARBA" id="ARBA00022450"/>
    </source>
</evidence>
<dbReference type="InterPro" id="IPR036736">
    <property type="entry name" value="ACP-like_sf"/>
</dbReference>
<dbReference type="PROSITE" id="PS00012">
    <property type="entry name" value="PHOSPHOPANTETHEINE"/>
    <property type="match status" value="6"/>
</dbReference>
<dbReference type="InterPro" id="IPR001031">
    <property type="entry name" value="Thioesterase"/>
</dbReference>
<dbReference type="NCBIfam" id="TIGR01733">
    <property type="entry name" value="AA-adenyl-dom"/>
    <property type="match status" value="6"/>
</dbReference>
<dbReference type="Pfam" id="PF00501">
    <property type="entry name" value="AMP-binding"/>
    <property type="match status" value="6"/>
</dbReference>
<dbReference type="InterPro" id="IPR045851">
    <property type="entry name" value="AMP-bd_C_sf"/>
</dbReference>
<evidence type="ECO:0000256" key="4">
    <source>
        <dbReference type="ARBA" id="ARBA00022737"/>
    </source>
</evidence>
<dbReference type="SMART" id="SM00824">
    <property type="entry name" value="PKS_TE"/>
    <property type="match status" value="1"/>
</dbReference>
<dbReference type="NCBIfam" id="NF004282">
    <property type="entry name" value="PRK05691.1"/>
    <property type="match status" value="6"/>
</dbReference>
<feature type="domain" description="Carrier" evidence="6">
    <location>
        <begin position="7165"/>
        <end position="7245"/>
    </location>
</feature>
<evidence type="ECO:0000256" key="1">
    <source>
        <dbReference type="ARBA" id="ARBA00001957"/>
    </source>
</evidence>
<dbReference type="SUPFAM" id="SSF53474">
    <property type="entry name" value="alpha/beta-Hydrolases"/>
    <property type="match status" value="1"/>
</dbReference>
<dbReference type="SUPFAM" id="SSF52777">
    <property type="entry name" value="CoA-dependent acyltransferases"/>
    <property type="match status" value="16"/>
</dbReference>
<reference evidence="7" key="1">
    <citation type="submission" date="2020-12" db="EMBL/GenBank/DDBJ databases">
        <title>Antrihabitans popcorni sp. nov. and Antrihabitans auranticaus sp. nov., isolated from a larva cave.</title>
        <authorList>
            <person name="Lee S.D."/>
            <person name="Kim I.S."/>
        </authorList>
    </citation>
    <scope>NUCLEOTIDE SEQUENCE</scope>
    <source>
        <strain evidence="7">YC3-6</strain>
    </source>
</reference>
<feature type="domain" description="Carrier" evidence="6">
    <location>
        <begin position="2482"/>
        <end position="2557"/>
    </location>
</feature>
<dbReference type="Gene3D" id="3.30.559.10">
    <property type="entry name" value="Chloramphenicol acetyltransferase-like domain"/>
    <property type="match status" value="8"/>
</dbReference>
<evidence type="ECO:0000256" key="5">
    <source>
        <dbReference type="ARBA" id="ARBA00023194"/>
    </source>
</evidence>
<keyword evidence="8" id="KW-1185">Reference proteome</keyword>
<gene>
    <name evidence="7" type="ORF">JGU71_25375</name>
</gene>
<protein>
    <submittedName>
        <fullName evidence="7">Non-ribosomal peptide synthase/polyketide synthase</fullName>
    </submittedName>
</protein>
<keyword evidence="5" id="KW-0045">Antibiotic biosynthesis</keyword>
<dbReference type="CDD" id="cd19540">
    <property type="entry name" value="LCL_NRPS-like"/>
    <property type="match status" value="3"/>
</dbReference>
<dbReference type="PROSITE" id="PS50075">
    <property type="entry name" value="CARRIER"/>
    <property type="match status" value="6"/>
</dbReference>
<dbReference type="PROSITE" id="PS00455">
    <property type="entry name" value="AMP_BINDING"/>
    <property type="match status" value="6"/>
</dbReference>
<keyword evidence="3" id="KW-0597">Phosphoprotein</keyword>
<dbReference type="Gene3D" id="3.40.50.1820">
    <property type="entry name" value="alpha/beta hydrolase"/>
    <property type="match status" value="1"/>
</dbReference>
<dbReference type="InterPro" id="IPR009081">
    <property type="entry name" value="PP-bd_ACP"/>
</dbReference>
<dbReference type="Pfam" id="PF00668">
    <property type="entry name" value="Condensation"/>
    <property type="match status" value="8"/>
</dbReference>
<dbReference type="NCBIfam" id="TIGR01720">
    <property type="entry name" value="NRPS-para261"/>
    <property type="match status" value="2"/>
</dbReference>
<dbReference type="Gene3D" id="3.40.50.12780">
    <property type="entry name" value="N-terminal domain of ligase-like"/>
    <property type="match status" value="2"/>
</dbReference>
<dbReference type="EMBL" id="JAEMNV010000010">
    <property type="protein sequence ID" value="MBJ8342227.1"/>
    <property type="molecule type" value="Genomic_DNA"/>
</dbReference>
<dbReference type="Pfam" id="PF00975">
    <property type="entry name" value="Thioesterase"/>
    <property type="match status" value="1"/>
</dbReference>
<dbReference type="InterPro" id="IPR023213">
    <property type="entry name" value="CAT-like_dom_sf"/>
</dbReference>
<dbReference type="SMART" id="SM00823">
    <property type="entry name" value="PKS_PP"/>
    <property type="match status" value="5"/>
</dbReference>
<dbReference type="InterPro" id="IPR042099">
    <property type="entry name" value="ANL_N_sf"/>
</dbReference>
<dbReference type="GO" id="GO:0008610">
    <property type="term" value="P:lipid biosynthetic process"/>
    <property type="evidence" value="ECO:0007669"/>
    <property type="project" value="UniProtKB-ARBA"/>
</dbReference>
<dbReference type="InterPro" id="IPR010071">
    <property type="entry name" value="AA_adenyl_dom"/>
</dbReference>
<dbReference type="InterPro" id="IPR029058">
    <property type="entry name" value="AB_hydrolase_fold"/>
</dbReference>
<feature type="domain" description="Carrier" evidence="6">
    <location>
        <begin position="5640"/>
        <end position="5714"/>
    </location>
</feature>
<dbReference type="GO" id="GO:0017000">
    <property type="term" value="P:antibiotic biosynthetic process"/>
    <property type="evidence" value="ECO:0007669"/>
    <property type="project" value="UniProtKB-KW"/>
</dbReference>
<dbReference type="InterPro" id="IPR006162">
    <property type="entry name" value="Ppantetheine_attach_site"/>
</dbReference>
<dbReference type="Pfam" id="PF00550">
    <property type="entry name" value="PP-binding"/>
    <property type="match status" value="6"/>
</dbReference>
<dbReference type="CDD" id="cd05930">
    <property type="entry name" value="A_NRPS"/>
    <property type="match status" value="1"/>
</dbReference>
<dbReference type="GO" id="GO:0005737">
    <property type="term" value="C:cytoplasm"/>
    <property type="evidence" value="ECO:0007669"/>
    <property type="project" value="TreeGrafter"/>
</dbReference>
<dbReference type="SUPFAM" id="SSF56801">
    <property type="entry name" value="Acetyl-CoA synthetase-like"/>
    <property type="match status" value="6"/>
</dbReference>
<proteinExistence type="predicted"/>
<feature type="domain" description="Carrier" evidence="6">
    <location>
        <begin position="3539"/>
        <end position="3614"/>
    </location>
</feature>
<dbReference type="Gene3D" id="3.40.50.980">
    <property type="match status" value="8"/>
</dbReference>
<dbReference type="CDD" id="cd17646">
    <property type="entry name" value="A_NRPS_AB3403-like"/>
    <property type="match status" value="1"/>
</dbReference>
<sequence>MSGTRNTGEVHLESAESLAAHANLRPATPAGSAADSFPLTVAQRGIWFAQHLAPHVPIVIANYVEVRGRLDLDVLQEACRRAAHEVGSGMLRLVEIAGEPHQIVDPSLNDVIERVDLRAEPDPAAAAMEWMLRDYSEPLDLLTDRLINAAVLQLGADHYYWYSCIHHIALDGYGAILFMNRVAELYTAAVTGTDAPASKVPNLTSLNAAEADYRSSTRYTKDRDYWASKADDLADPISLAARAGPMRSRPEVVGGLLSQELVTSMGEAATRFESADTAVVIAAVAAYLSRLTGLDDIVLSLPVSARTNAVLRRSGGMVSNVVPLRVSITPTTTVYELVAAVGLELTGALRHQRYRSEDLRRDAGAGGARGFYGPAINIMNFPSDVLLGSVPGRFNVLSTGPVEDLSINLYPSVEGSARIDFEANPNRYAASEVSDHYRRFLSLLGGFADAASNDRVFELNVLTDSERGALVPFQGPRAVRPAVLADLFRRGVAADPTGAALVCGDRSLTYAELDHWSDFVAATLADRGIGPESFVAVAFPRGIESVVAVWAVAKSGAAFVPIDPTYPVERIRHMLTDSGVALGLAGSEQLSTLPRDVEWVTLPGADSVGPPAPAESARPDVAAAAYMIYTSGSTGTPKGVVVTHEGLAAFADRAELGIGTSSRVLRFSSSSFDASIFEMIAAFSAGATMVIAPNDVYGGDDLTTLLREQRVTHIISAPAVLSTVGEELDDLEAIVVGGDICPPDLVDRFGDRCRFYNSYGPTESTIVVTVSERLSDSRDVTIGRVIDGMRAVVLDRWLRPVPPGALGELYVGGAGLARGYHDRPELTAARFVADPYRSGQRLYRTGDLVRWDGVADARLLYVGRGDQQVQINGVRIELGEIDAVLAAHESVSFALTDVRNGALVAYVTPAAGHRVDSAALGSFAAEFLPIHLVPGVFVEVEAVPLTPAGKVDRRALPDPVALSTSPFRAPTNTIEKTIADAVGAVLGLERVGVDDSFFALGGDSIIAIQLVSKARAVGVVFTPRDVFERKTVAALALIAAKADAGEQVRLPELPGAGVGAIPLTPIMREVLGRAPTESAVDRFYQAVVVTAPADLDSDALRRTVSVVLDQHDGLRATLRGEELVVAPAGSVDVADIVSRVELAVGVDPVALLENVTAAAVGRLAPRSGVMLQVVWIEPAVSAQAESQIVLVVHHLVVDGVSWRVLLPDFAVAWQQVRTAEAPTLPPVGTSMRRWAHALADLAAHVESEREHWIATLDCAPTPLGSRPLEPTDTGSSVERMRIDVEPDVTRALLTTVPESFRGGVDDVLATALAIAFASWRPDHPILVTTETHGRDETVVPGADLSRTVGWFTAAYPVRLSLSDIEIADALVGGANAGRALKAVKEQMRAAPGSGIGFGLLRYARSDFDDEAAGLAAPQISFNYLGRIDAPGLAALPAGTGWVPRTDIDLNGRSGADLSVAYVLDINAAVVEGDRLSASFAYPREVLRDDEVTEFAELWRTALLGLVAHTASGIAGGLTPSDVPLVSVDQTRIDLWEAQFEQLRDIWPLAPLQAGLLFHATLTSADVDVYVGQIVLELGGNVDASRMHRAAQRLLDRHDTLRTAFVYDADGVAAQLVLGDLDVPWREVDGDDARVVAAQERSSRFDMATAPLIRFVLVRHSDASDRAAATLVITNHHILFDGWSMPLFVKDLLVLYLTDASIPIAAPSYSDYLQWLAGQDSDAALDDWARALDGVDGPTLLVPDIDVRSAAVPAEHDIPISAEVVAGLAELARSSGATVNTVVQTGWGILLARLLSRDDVVFGATVSGRPAALAGAGETLGLFINTIPVRVRTDRDEPVGALVSRLQIEQAQLLDAHHIGLAAIQARIGTGAVFDTLTVFESYPVDRAGLDEHTDFAGMRVTGIDVADATHYPVAVVVTLEPTLRITLEYAPGVVGHDAARIIGRRFAAVLDAMVSRPTATVGSIGIIDSDERRLVLHEWNATASAVPESTLVDLLDAAAMLHPDAVAVLDHDISLTYAEFTQRADAVARQLASRGIGPESLVAIAMRRSLDYLIAIHAVVRAGGAYVPIDPTQPTARMVHILESAEPDLVLGSRADADLLAANTAVDLDDVMAGAESLAPLIPPTPANAAYVIYTSGSTGRPKGVAVSHGAIVNRLLWMQDSYPIDTDDVVLHKTPATFDVSVWELFWPLLTGARVVIAEHDGHRDPRYLADLVAKEQVTTLHFVPSMLDVFLETAPAGDCASVRQVFASGEALPRSTVERAHGVLDAELHNLYGPTEAAVDVTFHRTDPADTGPVPIGAPVWNTQVYVLDGQLTPVPVGTPGELYLAGAQLARGYVGRPDLTADRFVADPFADGQRLYRTGDLVRWNADGELDYIGRTDFQVKLRGQRIELGEIESVLTEFGGVVGAVVVVRDDRLVGYVTARAGVRIDTHELADHAALTLPQYMVPTAFVVLDAMPLGPNGKLDRSALPDPVGTVAGTVAPSTQAEVDVAHIFSELLGGAAVGATDSYFELGGNSLTATRVIARVNARFGIELSVRQLFDAPSVRGLAALADAAEKAADLPTLAAGARPDRLPLSPAQQRMWLLNRIDPGSGAYNIAAALRITGALDVGALDAAIADVIERHEVLRTVYPDSPEGPEQFVRHGASPHGSIAPIEAAPQSVAAHVGAVMATGFDVTTEVPLRVSLLRSAPDDYVLVMVVHHIAADGFSMGPLTRDVMVAYLARSSGAAPRWAPLAVQYADYALWKLAVLGAEEGEGSRHRRQLDFWRGALEGVPQLLELPTDRARPVVGSGRGGSVDVGIDADVVDGVRRLAVASRSTPFMVVHAALVVLLARLSGGEDVAVGTPVAGRGEAVLDDLVGMFVNTVVLRTRVDGLSTFADLLGVVRDGDVSAFANADVPFERVVEVLAPGRSTAHHPLFVVALSVEEPAPRVELAGLVVQPLDAEEVVAKFDLQVTVTLSETGAASCRWTYATDLFDRSTVEAVAQRFARILQDVVADSSRRVIDLDEVSDTEVAGLVPAVGPGGVVPVLLPDLFAAGVVASAGGVALVSGGTSVSYAELDARSDVVARVLIGHGVGPDCVVAVAFARGVDSIVAVWAVAKSGAAFLPVDPSLPRERVEHMVVDSGVVVGLTDAAGRGGLPSSVSWLVLAGEHLDDVVLDEVSGVGCGPVSDGERTSSLRVDHAAYVMYTSGSTGLPKGVVVTHAGLAVFSAAARPELGVSAESRVLRFSSSSFDASVFEMVVAFSAGAVVVVADPGVVGGAELTELLVAQRVSHIVSAPAVLGTVDADVLDQLEAVVVGGDVCPPDLVARFGSRVRFFNSYGPTESTIVITMTSPLVDAGVVSIGSLLAGARAVVLDRWLRPVAAGVAGELYVGGPGLARGYHDRVGLTAARFVADPFAAGERLYRTGDVVRWQIGGAGGVPVLEYVGRSDFQVKIRGMRIELGEVDAVLSADPAVAFAVTVARAGAGGELALVSYVVAAAGLSVDVDVVRAQCERVLPGYMVPASVMVLESVPMTAAGKVDLRALPDPVFVVAEFVAPRTDSEVLVAEVFGAVLGVARVGVDDDFFALGGNSLSATRVVSRINERAGTALGVRVLFDASTVAGVAAVVADSGRGDRPVLAAYERPLRVPLSLAQTRMWFLNRYDPTSTANNLSLALRFSGDLDPAVLRSAVADVIERHETLRTRYPDSDTGPWQEVLPVDAVEIELGSEAVGEHELHELFVRLAGRSFDVSVEVPVRVALHALRDGDHILFVVLHHIAADGFSLGPVAHDVMVAYSARTAGTDPAWQPLTVHYADFSLWQRDVLGDETDPESLVSSQIHYWREALADAPESIELPTDRARPAQQSFQAREIDFEIDSAVYRQLQSVANANGATLFMVVHAAFAVLLARLGAVDDVVVGTPVAGRGEQALDDVVGMFVNTLPLRTRVDGGSSFAELLRLVREVDLGAFAHADLPFERMVEVLDPSRSTARHPIFGVALSFQNMAPTTFELPGLTISALEADNPVSAFDLHLTMTPRDGDIAASLTYATDLFDERSAMHLVSRLQRVLAAVGAKPAVRVGDIDILAPAEVEATFARNITDAVVSDVMLLDAFEARVAQSPGAVALRFGGLSLTYAEFDGRVSRLARFLIEGGVGPESLVGLAIRRSLDLVVGMYAIVRAGGAWVPLDPDHPVDRIGHILETATPVCVLTTSRDRVEGLGSVPVVEIDVVDLSGFSAVPVAGSERLGAVRGDSPAYVIFTSGSTGKPKGVAVSHAAIVNQLAWMGAQYGLVESDVYLQKTATTFDVSLWGYFLPLQVGASVVVASPDGHRDPQYLAETIAAHGVTVTDFVPTGLSVFAGVADAELLSSLRLVFVIGEALPPETVSAFGSVCSAAVHNLYGPTEAAVSVTYSPAVADGGSVPIGVPEWNTQVFVLDSRLRPVPDGVSGQLYLAGVQLARGYVGRAGLSADRFVANPFGGGGSRMYRTGDVVRWNGSGVLDYVGRSDFQVKFRGQRIELGEIESALSGLVSVRQAVAAVVATESGDQLVGYVVPEAGVVPDPSDLVAGVARVVPAYMVPSAVVVLEEFPLNTSGKLDRKALPLPVFAARVFRAPVSASEVLVAGVFAEVLGIDRVGVDDDFFALGGNSLVATQATARIGAALGVRVAVRSVFDGPSVSGLAALIDELSVDAAEGGERVELVAGPRPQHIPLSLGQTRMWFLNQFEPESAAYNIPLALRLTGSLNIVALQAAVGDVLERHEALRTVFPDVGDGPVQRILSAEEVALQLDPIDVSTDELPRRALDVVSRRFDVTTTVPIAGALFRCETDYVLVMVVHHISADRISLAPLARDIVVAYESRVRRQQPGWAPLSVQYADFAIWQRRVLGSDADPTSIAHRQLDYWKATLRGLPEVLVLPSDRPRPPVASHRGAAVEFVVDPATTERLEHLARAAGATTFMVLHAAFAVTLARLSATSDIAIGTPVAGRGERALDDVVGMFVNTLVLRTHIDGAERFSDVLAQVRDVDLGAFGNAELPFERIVDALQPTRSQSHAPLFQAAFAFEHQQADAIELPGLTVTEFAFDAEIAQFDLALTMAEASAPGMGLAGTLRFATDLFDRDTAAAFVDRFVRIVEAVAAQQDIVVGDIDLLSLDERTALVPVLGPRGIEPASLADLVAAAVAANPDGPAIVWDGETFTYRAVDKWTTRLARVLIDHGAAAEMLVALALPRSLDSVRSVWAVAKTGAAFLPVDPSYPAQRIAHMLGDSGAALGITTAELRSGLPDSVTWLVLDDIVDEIASAATDPITDADRILPARLHNAAYMIYTSGSTGVPKGVVVTGTGLANLAAERRVRYRIDSSSRFLHTASPSFDMAVGEIVSALSAAAALVIAPTSSVGGDALAELLDRESVSHALITPAVLATIAPDAHPMLEVLGVGGEACTPELVARWQPGRVMLNGYGPTEATDISTVAELSAGKPVSIGIPVHGFGVQVLDTRLLPVPVGVVGELYVAGPGLARGYHGRRGLSAQRFVANPYGEPGERMYRTGDVVAWNSEGELVYHGRSDGQVKIRGHRIELGEIEAAAVRSPGVRQAVVLVHATPLGQRLAAYLVGSAVDSAAVRTSLEDSLPRQLLPDAYVVVDELPVTVNGKLDRDALPTPEFVTAAVEFTAPEGETESAIAAVFAELLGVERVGRDDSFFALGGDSIASIQLVSRAKARGIVFSPRDVFEQKSVAALATLAHRAGGDPVPVLDELPGRGIGSLPLTPVMRLMTARGHFDRYAQTVALSLPTGIDRAGVVATLRTVIDHHDLLRARVVGNGEQAQLDVAAAGTVDVDALVHRCELAQGGDVAATARVEVDCALDRLDPAAGRMLQFVWLDPVNEPGALVVVAHHLVIDGVSWRVLVPDLVSAWAQLRSGAAPVLDEVGTSFRRWAHSLADLAVDPATLAELDHWRDVSAGSDPDLGSRAFDPMIDTIETVEHVCVELDAADTEALLTGIASVFRGGVNDGLLAALAIAVRRWRAARGADESSLLLQLEGHGREEWAVPGADLSRTVGWFTSVYPVRLDLADVDQGSAGELAQAVKTVKEQLHAVPRRGIGYGLLRHLGADTSDVLAALPDPQLSFNYLGRVSGSEIPVGLSELGWTPTDLGDVGARANATMPAPAVLDINAIVTDKHGAPTLTATFAYPSGLLSNAEVSELAANWTTALHALADYVRSGADPGLTPSDVALARVTQTDLTRWEATYSGLADVWPLSALQRGLAFHTQLATESVDPYTTQQSLELNGPLDTDRMRAAVDALLARHETLRTAFVATSSGQLVQLVLDRVETPWREIDLRGSTDLTSAIAAAEAGELGTPFELDAPPLVRFALVRCGPLNYRLVVTLHHINVDGWSMPLLLKDLLVLYATNADSSMLQRVPSYKTFLAWLAERDDHAAAQAWTAALAGLDQPTLLAHGAASGAGVTGAIVCDTGAELLARLTGVGARLGVTMNTLVQASWGIVLARMLGRDDVVFGATVSGRPADLPGVESIVGLFINTLPVRIALDEDETIADLLVRVQSEQAALLDHHHLGLSDIQRIAGDAADFDTLTVFESYPVDAATVAAAGAIDGVRVVGVSGRDETHYPFTLTIVAGTTLTLTLKYKTALFTTEFATQMRDQLVRVLEALAGDEHIPVGVIDIIGADEARRTAPARGRSSAPASTLIYLIATAVQQHPDGVALHWAGRDHTYADADAWANRVARMLIARGAEPETFVALALPRSADSVRSVWAVAKTGAAFVPVDPTYPADRIAHMLTDSGAAIGVTTSAQRPGLPDTVDWVVLDECEEELAGASTAAIDTDELLAPVRLSNPAYMIYTSGSTGVPKGVVVTHSGLANLAAERRERYRVQPTSRFLHNTSPSFDMAVGEMISALSAAATLVVSPAPGSAEEFTDFLTSRAVTHALITPTMLAALDPEGLDSLAVLGVGGEACNAELVARWQPGRVLLNGYGPTEATDISTVAELLVGKPIAIGTPVHGFEVMVLDTRLRPVPRGVAGELYVAGPGLARGYHGRLGLTSERFVANPFGDAGARMYRTGDVVAWNADRELEYRGRGDNQVKIRGHRIELGEIDAALVEHADVDYCVTLARTVDNGETALISYVVPTKGSAPDSAQIIAFVAEFLPRHMLPAAVVAIGSIPRTPTGKLDEAALVTPTLAARVPYRAPSTPTEVAITEIFAQVLSPRSDGAPDIGADDNFFDLGGNSMIAMRALALLREKTNAPVSLQWLLTDPTPSSIAALIDSPESDESGGAFDIVLPIRTSGPDAPVFFIHPIVGLSWCYSTFAPHVEGTRPIYGIQTPAALGAEVLPESIDALAVRYAAEIRAIQKSGPYHLVGWSLGGVLAHAIAVALRDAGESVDALVLLDSVAHPVDSHDEQLRTGDLLAGLGLSGDLEVEIDSLTVDSTDELLTQLDGVELPASPEQIHRLVEAAEHNAALLRLHTPRRFDGDVLFFTAAAGRSDVARTADSWLPYVERIVANHRIDCTHWQMCTADTLETVGPLVGRYLERDWAAEQLEVER</sequence>
<dbReference type="PANTHER" id="PTHR45527:SF1">
    <property type="entry name" value="FATTY ACID SYNTHASE"/>
    <property type="match status" value="1"/>
</dbReference>
<name>A0A934U6A2_9NOCA</name>
<dbReference type="Pfam" id="PF13193">
    <property type="entry name" value="AMP-binding_C"/>
    <property type="match status" value="5"/>
</dbReference>
<dbReference type="InterPro" id="IPR020845">
    <property type="entry name" value="AMP-binding_CS"/>
</dbReference>
<evidence type="ECO:0000313" key="7">
    <source>
        <dbReference type="EMBL" id="MBJ8342227.1"/>
    </source>
</evidence>
<comment type="cofactor">
    <cofactor evidence="1">
        <name>pantetheine 4'-phosphate</name>
        <dbReference type="ChEBI" id="CHEBI:47942"/>
    </cofactor>
</comment>
<organism evidence="7 8">
    <name type="scientific">Antrihabitans stalagmiti</name>
    <dbReference type="NCBI Taxonomy" id="2799499"/>
    <lineage>
        <taxon>Bacteria</taxon>
        <taxon>Bacillati</taxon>
        <taxon>Actinomycetota</taxon>
        <taxon>Actinomycetes</taxon>
        <taxon>Mycobacteriales</taxon>
        <taxon>Nocardiaceae</taxon>
        <taxon>Antrihabitans</taxon>
    </lineage>
</organism>
<dbReference type="InterPro" id="IPR001242">
    <property type="entry name" value="Condensation_dom"/>
</dbReference>
<dbReference type="InterPro" id="IPR010060">
    <property type="entry name" value="NRPS_synth"/>
</dbReference>
<dbReference type="GO" id="GO:0044550">
    <property type="term" value="P:secondary metabolite biosynthetic process"/>
    <property type="evidence" value="ECO:0007669"/>
    <property type="project" value="TreeGrafter"/>
</dbReference>
<dbReference type="PANTHER" id="PTHR45527">
    <property type="entry name" value="NONRIBOSOMAL PEPTIDE SYNTHETASE"/>
    <property type="match status" value="1"/>
</dbReference>
<dbReference type="GO" id="GO:0043041">
    <property type="term" value="P:amino acid activation for nonribosomal peptide biosynthetic process"/>
    <property type="evidence" value="ECO:0007669"/>
    <property type="project" value="TreeGrafter"/>
</dbReference>
<dbReference type="Gene3D" id="3.30.300.30">
    <property type="match status" value="6"/>
</dbReference>
<keyword evidence="4" id="KW-0677">Repeat</keyword>
<feature type="domain" description="Carrier" evidence="6">
    <location>
        <begin position="4590"/>
        <end position="4665"/>
    </location>
</feature>
<feature type="domain" description="Carrier" evidence="6">
    <location>
        <begin position="969"/>
        <end position="1043"/>
    </location>
</feature>
<dbReference type="GO" id="GO:0031177">
    <property type="term" value="F:phosphopantetheine binding"/>
    <property type="evidence" value="ECO:0007669"/>
    <property type="project" value="InterPro"/>
</dbReference>
<dbReference type="FunFam" id="3.40.50.12780:FF:000012">
    <property type="entry name" value="Non-ribosomal peptide synthetase"/>
    <property type="match status" value="2"/>
</dbReference>
<dbReference type="FunFam" id="3.40.50.980:FF:000002">
    <property type="entry name" value="Enterobactin synthetase component F"/>
    <property type="match status" value="1"/>
</dbReference>
<dbReference type="SUPFAM" id="SSF47336">
    <property type="entry name" value="ACP-like"/>
    <property type="match status" value="6"/>
</dbReference>
<dbReference type="Proteomes" id="UP000655868">
    <property type="component" value="Unassembled WGS sequence"/>
</dbReference>
<keyword evidence="2" id="KW-0596">Phosphopantetheine</keyword>
<dbReference type="FunFam" id="1.10.1200.10:FF:000005">
    <property type="entry name" value="Nonribosomal peptide synthetase 1"/>
    <property type="match status" value="1"/>
</dbReference>
<dbReference type="Gene3D" id="2.30.38.10">
    <property type="entry name" value="Luciferase, Domain 3"/>
    <property type="match status" value="4"/>
</dbReference>